<protein>
    <submittedName>
        <fullName evidence="2">DUF4960 domain-containing protein</fullName>
    </submittedName>
</protein>
<dbReference type="KEGG" id="afla:FHG64_06005"/>
<name>A0A5B7X085_9FLAO</name>
<dbReference type="Gene3D" id="2.60.40.2340">
    <property type="match status" value="2"/>
</dbReference>
<sequence>MRILDLKVVFKLPAILIGISIMMFSCDDSIDDSGFILDVPVNIESFSLHGEEGQIDQASGEITFIMPYNTNITGIVPTVELPGSATLTPSVDVPRDFTQEVTYTVVNGNLYKNYVVKVEVLKPILNFSINGVAGAINHTNRTINLLMPEGTNLSNLQPEIEISDGLTISPSSGTSIDFSEPVIFTINANDHTLEYTVNVTTPATGVKIGYLGVASNRSSISDPDEKAAADWLFSTFGEVEYISFEDVATGTNLSNFAVIWWHFDEAQDLPEIAYNPEVLNSLKNFRNEGGGLLLTTFAALLVDELGIVPAGHQPNNVFGDFGTGGFVDENNNWGISFRGHEEHPLFVGLETFENGKANFLEKGTFRQNHTAWWFLPEWGNYGNGEGWRNQTGGINLASESWDDNLDGRVAIAEFNGTEAQGNVIVIGFGAYDWYNETDADGNESQANAFLPNIKRLTENAIYYLGGGEEELGEEE</sequence>
<proteinExistence type="predicted"/>
<organism evidence="2 3">
    <name type="scientific">Antarcticibacterium flavum</name>
    <dbReference type="NCBI Taxonomy" id="2058175"/>
    <lineage>
        <taxon>Bacteria</taxon>
        <taxon>Pseudomonadati</taxon>
        <taxon>Bacteroidota</taxon>
        <taxon>Flavobacteriia</taxon>
        <taxon>Flavobacteriales</taxon>
        <taxon>Flavobacteriaceae</taxon>
        <taxon>Antarcticibacterium</taxon>
    </lineage>
</organism>
<dbReference type="Proteomes" id="UP000309016">
    <property type="component" value="Chromosome"/>
</dbReference>
<dbReference type="RefSeq" id="WP_139065576.1">
    <property type="nucleotide sequence ID" value="NZ_CP040812.1"/>
</dbReference>
<dbReference type="AlphaFoldDB" id="A0A5B7X085"/>
<dbReference type="InterPro" id="IPR032526">
    <property type="entry name" value="DUF4960"/>
</dbReference>
<accession>A0A5B7X085</accession>
<feature type="domain" description="DUF4960" evidence="1">
    <location>
        <begin position="210"/>
        <end position="464"/>
    </location>
</feature>
<dbReference type="OrthoDB" id="727829at2"/>
<dbReference type="Pfam" id="PF16324">
    <property type="entry name" value="DUF4960"/>
    <property type="match status" value="1"/>
</dbReference>
<evidence type="ECO:0000259" key="1">
    <source>
        <dbReference type="Pfam" id="PF16324"/>
    </source>
</evidence>
<evidence type="ECO:0000313" key="3">
    <source>
        <dbReference type="Proteomes" id="UP000309016"/>
    </source>
</evidence>
<dbReference type="PROSITE" id="PS51257">
    <property type="entry name" value="PROKAR_LIPOPROTEIN"/>
    <property type="match status" value="1"/>
</dbReference>
<keyword evidence="3" id="KW-1185">Reference proteome</keyword>
<evidence type="ECO:0000313" key="2">
    <source>
        <dbReference type="EMBL" id="QCY68994.1"/>
    </source>
</evidence>
<reference evidence="2 3" key="1">
    <citation type="submission" date="2019-06" db="EMBL/GenBank/DDBJ databases">
        <title>Complete genome sequence of Antarcticibacterium flavum KCTC 52984T from an Antarctic marine sediment.</title>
        <authorList>
            <person name="Lee Y.M."/>
            <person name="Shin S.C."/>
        </authorList>
    </citation>
    <scope>NUCLEOTIDE SEQUENCE [LARGE SCALE GENOMIC DNA]</scope>
    <source>
        <strain evidence="2 3">KCTC 52984</strain>
    </source>
</reference>
<dbReference type="EMBL" id="CP040812">
    <property type="protein sequence ID" value="QCY68994.1"/>
    <property type="molecule type" value="Genomic_DNA"/>
</dbReference>
<gene>
    <name evidence="2" type="ORF">FHG64_06005</name>
</gene>